<feature type="domain" description="DUF5689" evidence="1">
    <location>
        <begin position="37"/>
        <end position="259"/>
    </location>
</feature>
<dbReference type="Gene3D" id="2.60.120.200">
    <property type="match status" value="1"/>
</dbReference>
<proteinExistence type="predicted"/>
<dbReference type="EMBL" id="AP029612">
    <property type="protein sequence ID" value="BFG71721.1"/>
    <property type="molecule type" value="Genomic_DNA"/>
</dbReference>
<evidence type="ECO:0000259" key="1">
    <source>
        <dbReference type="Pfam" id="PF18942"/>
    </source>
</evidence>
<evidence type="ECO:0000313" key="2">
    <source>
        <dbReference type="EMBL" id="BFG71721.1"/>
    </source>
</evidence>
<dbReference type="InterPro" id="IPR043744">
    <property type="entry name" value="DUF5689"/>
</dbReference>
<accession>A0AAT9GLZ0</accession>
<gene>
    <name evidence="2" type="ORF">KACHI17_26020</name>
</gene>
<protein>
    <recommendedName>
        <fullName evidence="1">DUF5689 domain-containing protein</fullName>
    </recommendedName>
</protein>
<name>A0AAT9GLZ0_9BACT</name>
<organism evidence="2">
    <name type="scientific">Sediminibacterium sp. KACHI17</name>
    <dbReference type="NCBI Taxonomy" id="1751071"/>
    <lineage>
        <taxon>Bacteria</taxon>
        <taxon>Pseudomonadati</taxon>
        <taxon>Bacteroidota</taxon>
        <taxon>Chitinophagia</taxon>
        <taxon>Chitinophagales</taxon>
        <taxon>Chitinophagaceae</taxon>
        <taxon>Sediminibacterium</taxon>
    </lineage>
</organism>
<dbReference type="NCBIfam" id="NF038128">
    <property type="entry name" value="choice_anch_J"/>
    <property type="match status" value="1"/>
</dbReference>
<sequence>MRPFYLFLMAVVFISGTTTCVKHFDEPPEYTGPRVKANISITEIKRLHIPNNFEKITEDLIIEGVVIANDKTDNFYKSIVIQDSTAGITVRLDGFSLFNIYPIGRKIFIRLKGLWLGDYGGMIQLGAGVNRSDPQFPELIPIPQPLFDRVIIKGDLDQYVVPRKVKMDELNDSLQSMLITLTQVEFDHTDTGKTYADAVNKQTIAHTLRTCGIGTVYVRTSGFAKFATATTARGHGDITGIFSMFRTQKQLLIRDTNDVQMNGLRCTVTGPKQMYAEDFSGQIADSLISAPQLKNLSEAGGKFFLSKIVSGNPCAEISAFATKEQIVISWLILPAIDLDHTSNEILKFSTKDGFNNGAVLQVLVSTNYDGGNTPWKARWTVLPAVIAKGSVTGYPKEWVSSGDVSLHHLKGKVYIAFRYEGNDPPMQTAKLTTTFRIDNIVVAGN</sequence>
<dbReference type="Pfam" id="PF18942">
    <property type="entry name" value="DUF5689"/>
    <property type="match status" value="1"/>
</dbReference>
<reference evidence="2" key="1">
    <citation type="submission" date="2024-02" db="EMBL/GenBank/DDBJ databases">
        <title>Sediminibacterium planktonica sp. nov. and Sediminibacterium longus sp. nov., isolated from surface lake and river water.</title>
        <authorList>
            <person name="Watanabe K."/>
            <person name="Takemine S."/>
            <person name="Ishii Y."/>
            <person name="Ogata Y."/>
            <person name="Shindo C."/>
            <person name="Suda W."/>
        </authorList>
    </citation>
    <scope>NUCLEOTIDE SEQUENCE</scope>
    <source>
        <strain evidence="2">KACHI17</strain>
    </source>
</reference>
<dbReference type="AlphaFoldDB" id="A0AAT9GLZ0"/>